<dbReference type="PANTHER" id="PTHR47691">
    <property type="entry name" value="REGULATOR-RELATED"/>
    <property type="match status" value="1"/>
</dbReference>
<dbReference type="InterPro" id="IPR011990">
    <property type="entry name" value="TPR-like_helical_dom_sf"/>
</dbReference>
<evidence type="ECO:0000259" key="3">
    <source>
        <dbReference type="PROSITE" id="PS51755"/>
    </source>
</evidence>
<name>A0ABT1BGX4_9BURK</name>
<keyword evidence="5" id="KW-1185">Reference proteome</keyword>
<evidence type="ECO:0000313" key="4">
    <source>
        <dbReference type="EMBL" id="MCO5975490.1"/>
    </source>
</evidence>
<dbReference type="CDD" id="cd00383">
    <property type="entry name" value="trans_reg_C"/>
    <property type="match status" value="1"/>
</dbReference>
<dbReference type="SUPFAM" id="SSF48452">
    <property type="entry name" value="TPR-like"/>
    <property type="match status" value="1"/>
</dbReference>
<dbReference type="SUPFAM" id="SSF46894">
    <property type="entry name" value="C-terminal effector domain of the bipartite response regulators"/>
    <property type="match status" value="1"/>
</dbReference>
<dbReference type="InterPro" id="IPR016032">
    <property type="entry name" value="Sig_transdc_resp-reg_C-effctor"/>
</dbReference>
<dbReference type="Gene3D" id="1.10.10.10">
    <property type="entry name" value="Winged helix-like DNA-binding domain superfamily/Winged helix DNA-binding domain"/>
    <property type="match status" value="1"/>
</dbReference>
<evidence type="ECO:0000256" key="1">
    <source>
        <dbReference type="ARBA" id="ARBA00023125"/>
    </source>
</evidence>
<comment type="caution">
    <text evidence="4">The sequence shown here is derived from an EMBL/GenBank/DDBJ whole genome shotgun (WGS) entry which is preliminary data.</text>
</comment>
<dbReference type="PROSITE" id="PS51755">
    <property type="entry name" value="OMPR_PHOB"/>
    <property type="match status" value="1"/>
</dbReference>
<feature type="DNA-binding region" description="OmpR/PhoB-type" evidence="2">
    <location>
        <begin position="4"/>
        <end position="102"/>
    </location>
</feature>
<dbReference type="PANTHER" id="PTHR47691:SF3">
    <property type="entry name" value="HTH-TYPE TRANSCRIPTIONAL REGULATOR RV0890C-RELATED"/>
    <property type="match status" value="1"/>
</dbReference>
<dbReference type="Proteomes" id="UP001204851">
    <property type="component" value="Unassembled WGS sequence"/>
</dbReference>
<dbReference type="Pfam" id="PF00486">
    <property type="entry name" value="Trans_reg_C"/>
    <property type="match status" value="1"/>
</dbReference>
<reference evidence="4 5" key="1">
    <citation type="submission" date="2022-06" db="EMBL/GenBank/DDBJ databases">
        <title>Ideonella sp. NS12-5 Genome sequencing and assembly.</title>
        <authorList>
            <person name="Jung Y."/>
        </authorList>
    </citation>
    <scope>NUCLEOTIDE SEQUENCE [LARGE SCALE GENOMIC DNA]</scope>
    <source>
        <strain evidence="4 5">NS12-5</strain>
    </source>
</reference>
<evidence type="ECO:0000256" key="2">
    <source>
        <dbReference type="PROSITE-ProRule" id="PRU01091"/>
    </source>
</evidence>
<protein>
    <submittedName>
        <fullName evidence="4">Winged helix-turn-helix domain-containing protein</fullName>
    </submittedName>
</protein>
<organism evidence="4 5">
    <name type="scientific">Ideonella oryzae</name>
    <dbReference type="NCBI Taxonomy" id="2937441"/>
    <lineage>
        <taxon>Bacteria</taxon>
        <taxon>Pseudomonadati</taxon>
        <taxon>Pseudomonadota</taxon>
        <taxon>Betaproteobacteria</taxon>
        <taxon>Burkholderiales</taxon>
        <taxon>Sphaerotilaceae</taxon>
        <taxon>Ideonella</taxon>
    </lineage>
</organism>
<dbReference type="SMART" id="SM00862">
    <property type="entry name" value="Trans_reg_C"/>
    <property type="match status" value="1"/>
</dbReference>
<dbReference type="RefSeq" id="WP_252767925.1">
    <property type="nucleotide sequence ID" value="NZ_JAMXMC010000001.1"/>
</dbReference>
<dbReference type="Gene3D" id="1.25.40.10">
    <property type="entry name" value="Tetratricopeptide repeat domain"/>
    <property type="match status" value="1"/>
</dbReference>
<accession>A0ABT1BGX4</accession>
<sequence length="738" mass="80144">MEDTAVVVWGQCELRPLQRELLIAGQPRHLPPRAFSLLLHLARQRHRVVPKQELLDAVWGSTDVSDNVLARTVMVVRQALGDSAEAPRLLRTVHRVGYRLQVDDAPAASASRSSGARPRLAWLPVHNDTGDPGLDWVIWGLPLLCARELMEDERFSVLANETVQHALATLGGSAAAPQDEARLRALLGVEVLVHARLERQGPALSLDYSLQGLANVQGQLQEADVSLLSLRLVQALERALVPAPPWRHAATPPADPLVRQALGRATAVSAQEHWDQAARLLRVVLDVCPDDLWVRIQYLRALANLADPQALVVGDEVLRLAQTRQDPRLIAAAHEACGRAILNLGGPEALVRSQHHLDAALALTPAFEEEDWVCRVYLGQAIGAEMQRDYPRAERFYRLAARANAPTGNRLRETVILSNQAVLACHGGELLLARERGLAALALCTEHGLTANLVDVLGCLALTEAGLGLWDSARARCEAAQAKVQALPRNEHDSAAWVGLIAGWLTLEGQGPRDWHEAAMQCIGALDLTQPRVALTWSLAEGLQAALADQPAQADARWDAALVALTEAGHLELVHLLLRWRVGLWRHRGQPTDLAAWQATAQALPAWAEDRALQATWHHALAAQAMQDSGPDEALALLQAGLALAPSGHTRHLLATDAAGLLLAQGRLADARLCLQGLGCWLERHPLGRWLVQRLDAAQAEPAPAVAEPAWPPHRLPSWDPMIMVSSSIGQDFPPQAS</sequence>
<gene>
    <name evidence="4" type="ORF">M0L44_01970</name>
</gene>
<keyword evidence="1 2" id="KW-0238">DNA-binding</keyword>
<feature type="domain" description="OmpR/PhoB-type" evidence="3">
    <location>
        <begin position="4"/>
        <end position="102"/>
    </location>
</feature>
<dbReference type="InterPro" id="IPR001867">
    <property type="entry name" value="OmpR/PhoB-type_DNA-bd"/>
</dbReference>
<dbReference type="InterPro" id="IPR036388">
    <property type="entry name" value="WH-like_DNA-bd_sf"/>
</dbReference>
<proteinExistence type="predicted"/>
<dbReference type="EMBL" id="JAMXMC010000001">
    <property type="protein sequence ID" value="MCO5975490.1"/>
    <property type="molecule type" value="Genomic_DNA"/>
</dbReference>
<evidence type="ECO:0000313" key="5">
    <source>
        <dbReference type="Proteomes" id="UP001204851"/>
    </source>
</evidence>